<accession>A0A193LLR3</accession>
<name>A0A193LLR3_9GAMM</name>
<feature type="transmembrane region" description="Helical" evidence="5">
    <location>
        <begin position="70"/>
        <end position="92"/>
    </location>
</feature>
<keyword evidence="8" id="KW-1185">Reference proteome</keyword>
<dbReference type="OrthoDB" id="5293641at2"/>
<comment type="subcellular location">
    <subcellularLocation>
        <location evidence="1">Membrane</location>
        <topology evidence="1">Multi-pass membrane protein</topology>
    </subcellularLocation>
</comment>
<organism evidence="7 8">
    <name type="scientific">Woeseia oceani</name>
    <dbReference type="NCBI Taxonomy" id="1548547"/>
    <lineage>
        <taxon>Bacteria</taxon>
        <taxon>Pseudomonadati</taxon>
        <taxon>Pseudomonadota</taxon>
        <taxon>Gammaproteobacteria</taxon>
        <taxon>Woeseiales</taxon>
        <taxon>Woeseiaceae</taxon>
        <taxon>Woeseia</taxon>
    </lineage>
</organism>
<sequence>MTTLLLGLLLFLGIHSVSIVASGLRDRLAARSELAWKAFYSLVAIVGLYLIVRGYAAARMEPVVLYLPPAGLRHVAALLLLPVFILFFAPYFPGRIKTATRHPQLIAVKLWAVAHLLVNGMLADVVLFGSILVWAIVDRISMKHRVARPVPGAPPTAMNDALLIVIGIAGYVLMVTWLHRVWFGVSPFGI</sequence>
<dbReference type="RefSeq" id="WP_068619611.1">
    <property type="nucleotide sequence ID" value="NZ_CP016268.1"/>
</dbReference>
<proteinExistence type="predicted"/>
<reference evidence="7 8" key="1">
    <citation type="submission" date="2016-06" db="EMBL/GenBank/DDBJ databases">
        <title>Complete genome sequence of a deep-branching marine Gamma Proteobacterium Woeseia oceani type strain XK5.</title>
        <authorList>
            <person name="Mu D."/>
            <person name="Du Z."/>
        </authorList>
    </citation>
    <scope>NUCLEOTIDE SEQUENCE [LARGE SCALE GENOMIC DNA]</scope>
    <source>
        <strain evidence="7 8">XK5</strain>
    </source>
</reference>
<feature type="transmembrane region" description="Helical" evidence="5">
    <location>
        <begin position="157"/>
        <end position="178"/>
    </location>
</feature>
<evidence type="ECO:0000256" key="1">
    <source>
        <dbReference type="ARBA" id="ARBA00004141"/>
    </source>
</evidence>
<evidence type="ECO:0000256" key="5">
    <source>
        <dbReference type="SAM" id="Phobius"/>
    </source>
</evidence>
<evidence type="ECO:0000313" key="8">
    <source>
        <dbReference type="Proteomes" id="UP000092695"/>
    </source>
</evidence>
<feature type="transmembrane region" description="Helical" evidence="5">
    <location>
        <begin position="38"/>
        <end position="58"/>
    </location>
</feature>
<dbReference type="KEGG" id="woc:BA177_17495"/>
<keyword evidence="3 5" id="KW-1133">Transmembrane helix</keyword>
<dbReference type="Proteomes" id="UP000092695">
    <property type="component" value="Chromosome"/>
</dbReference>
<dbReference type="EMBL" id="CP016268">
    <property type="protein sequence ID" value="ANO53358.1"/>
    <property type="molecule type" value="Genomic_DNA"/>
</dbReference>
<dbReference type="AlphaFoldDB" id="A0A193LLR3"/>
<evidence type="ECO:0000256" key="2">
    <source>
        <dbReference type="ARBA" id="ARBA00022692"/>
    </source>
</evidence>
<dbReference type="InterPro" id="IPR009915">
    <property type="entry name" value="NnrU_dom"/>
</dbReference>
<evidence type="ECO:0000256" key="4">
    <source>
        <dbReference type="ARBA" id="ARBA00023136"/>
    </source>
</evidence>
<keyword evidence="2 5" id="KW-0812">Transmembrane</keyword>
<feature type="domain" description="NnrU" evidence="6">
    <location>
        <begin position="4"/>
        <end position="187"/>
    </location>
</feature>
<dbReference type="Pfam" id="PF07298">
    <property type="entry name" value="NnrU"/>
    <property type="match status" value="1"/>
</dbReference>
<protein>
    <submittedName>
        <fullName evidence="7">NnrU family protein</fullName>
    </submittedName>
</protein>
<feature type="transmembrane region" description="Helical" evidence="5">
    <location>
        <begin position="112"/>
        <end position="137"/>
    </location>
</feature>
<keyword evidence="4 5" id="KW-0472">Membrane</keyword>
<evidence type="ECO:0000313" key="7">
    <source>
        <dbReference type="EMBL" id="ANO53358.1"/>
    </source>
</evidence>
<evidence type="ECO:0000259" key="6">
    <source>
        <dbReference type="Pfam" id="PF07298"/>
    </source>
</evidence>
<dbReference type="GO" id="GO:0016020">
    <property type="term" value="C:membrane"/>
    <property type="evidence" value="ECO:0007669"/>
    <property type="project" value="UniProtKB-SubCell"/>
</dbReference>
<evidence type="ECO:0000256" key="3">
    <source>
        <dbReference type="ARBA" id="ARBA00022989"/>
    </source>
</evidence>
<gene>
    <name evidence="7" type="ORF">BA177_17495</name>
</gene>